<dbReference type="AlphaFoldDB" id="A0A8J2N8N6"/>
<dbReference type="Proteomes" id="UP000693738">
    <property type="component" value="Unassembled WGS sequence"/>
</dbReference>
<keyword evidence="1" id="KW-1133">Transmembrane helix</keyword>
<feature type="transmembrane region" description="Helical" evidence="1">
    <location>
        <begin position="41"/>
        <end position="61"/>
    </location>
</feature>
<sequence>MKVSDALYFNTLEYTNKLEALVASQRMDEVRKREVRKNRQIYGYWTKLGMGALLFVPTAGLSSVSSCIAFRQLWVACSKLDVINNIIKNGFVAGFFHGVGAQVESVSAALDPEDTTANVTQAAVENAVPASVGSECINSTNVGYAAAALVERFLVQHAVASSLEHMADQSARNELYRRVAQDDNAILPPTKEMYDWERELVEVHDALHEQYAGLITEHSGMLHRNKTKPRDVVAKSMAKSEMVVSLESRAREEPLNTEQCRQLRFVSSWVSCLKSWEDTLKEQASAQAEWKAIIDQWKRA</sequence>
<comment type="caution">
    <text evidence="2">The sequence shown here is derived from an EMBL/GenBank/DDBJ whole genome shotgun (WGS) entry which is preliminary data.</text>
</comment>
<reference evidence="2" key="1">
    <citation type="submission" date="2021-05" db="EMBL/GenBank/DDBJ databases">
        <authorList>
            <person name="Khan N."/>
        </authorList>
    </citation>
    <scope>NUCLEOTIDE SEQUENCE</scope>
</reference>
<proteinExistence type="predicted"/>
<accession>A0A8J2N8N6</accession>
<evidence type="ECO:0000313" key="3">
    <source>
        <dbReference type="Proteomes" id="UP000693738"/>
    </source>
</evidence>
<evidence type="ECO:0000256" key="1">
    <source>
        <dbReference type="SAM" id="Phobius"/>
    </source>
</evidence>
<protein>
    <submittedName>
        <fullName evidence="2">Uncharacterized protein</fullName>
    </submittedName>
</protein>
<keyword evidence="1" id="KW-0812">Transmembrane</keyword>
<name>A0A8J2N8N6_FUSEQ</name>
<evidence type="ECO:0000313" key="2">
    <source>
        <dbReference type="EMBL" id="CAG7554618.1"/>
    </source>
</evidence>
<keyword evidence="1" id="KW-0472">Membrane</keyword>
<dbReference type="EMBL" id="CAJSTJ010000022">
    <property type="protein sequence ID" value="CAG7554618.1"/>
    <property type="molecule type" value="Genomic_DNA"/>
</dbReference>
<organism evidence="2 3">
    <name type="scientific">Fusarium equiseti</name>
    <name type="common">Fusarium scirpi</name>
    <dbReference type="NCBI Taxonomy" id="61235"/>
    <lineage>
        <taxon>Eukaryota</taxon>
        <taxon>Fungi</taxon>
        <taxon>Dikarya</taxon>
        <taxon>Ascomycota</taxon>
        <taxon>Pezizomycotina</taxon>
        <taxon>Sordariomycetes</taxon>
        <taxon>Hypocreomycetidae</taxon>
        <taxon>Hypocreales</taxon>
        <taxon>Nectriaceae</taxon>
        <taxon>Fusarium</taxon>
        <taxon>Fusarium incarnatum-equiseti species complex</taxon>
    </lineage>
</organism>
<gene>
    <name evidence="2" type="ORF">FEQUK3_LOCUS334</name>
</gene>